<keyword evidence="8" id="KW-0812">Transmembrane</keyword>
<keyword evidence="11" id="KW-1185">Reference proteome</keyword>
<evidence type="ECO:0000259" key="9">
    <source>
        <dbReference type="PROSITE" id="PS50089"/>
    </source>
</evidence>
<accession>A0ABC9GE75</accession>
<feature type="transmembrane region" description="Helical" evidence="8">
    <location>
        <begin position="88"/>
        <end position="108"/>
    </location>
</feature>
<dbReference type="InterPro" id="IPR013083">
    <property type="entry name" value="Znf_RING/FYVE/PHD"/>
</dbReference>
<dbReference type="CDD" id="cd16461">
    <property type="entry name" value="RING-H2_EL5-like"/>
    <property type="match status" value="1"/>
</dbReference>
<evidence type="ECO:0000256" key="1">
    <source>
        <dbReference type="ARBA" id="ARBA00000900"/>
    </source>
</evidence>
<dbReference type="AlphaFoldDB" id="A0ABC9GE75"/>
<comment type="catalytic activity">
    <reaction evidence="1">
        <text>S-ubiquitinyl-[E2 ubiquitin-conjugating enzyme]-L-cysteine + [acceptor protein]-L-lysine = [E2 ubiquitin-conjugating enzyme]-L-cysteine + N(6)-ubiquitinyl-[acceptor protein]-L-lysine.</text>
        <dbReference type="EC" id="2.3.2.27"/>
    </reaction>
</comment>
<evidence type="ECO:0000256" key="5">
    <source>
        <dbReference type="ARBA" id="ARBA00022833"/>
    </source>
</evidence>
<evidence type="ECO:0000256" key="4">
    <source>
        <dbReference type="ARBA" id="ARBA00022771"/>
    </source>
</evidence>
<protein>
    <recommendedName>
        <fullName evidence="2">RING-type E3 ubiquitin transferase</fullName>
        <ecNumber evidence="2">2.3.2.27</ecNumber>
    </recommendedName>
</protein>
<evidence type="ECO:0000313" key="10">
    <source>
        <dbReference type="EMBL" id="CAL5093805.1"/>
    </source>
</evidence>
<evidence type="ECO:0000256" key="3">
    <source>
        <dbReference type="ARBA" id="ARBA00022723"/>
    </source>
</evidence>
<keyword evidence="8" id="KW-1133">Transmembrane helix</keyword>
<dbReference type="EC" id="2.3.2.27" evidence="2"/>
<dbReference type="GO" id="GO:0008270">
    <property type="term" value="F:zinc ion binding"/>
    <property type="evidence" value="ECO:0007669"/>
    <property type="project" value="UniProtKB-KW"/>
</dbReference>
<reference evidence="10 11" key="2">
    <citation type="submission" date="2024-10" db="EMBL/GenBank/DDBJ databases">
        <authorList>
            <person name="Ryan C."/>
        </authorList>
    </citation>
    <scope>NUCLEOTIDE SEQUENCE [LARGE SCALE GENOMIC DNA]</scope>
</reference>
<gene>
    <name evidence="10" type="ORF">URODEC1_LOCUS115550</name>
</gene>
<keyword evidence="5" id="KW-0862">Zinc</keyword>
<dbReference type="PANTHER" id="PTHR14155">
    <property type="entry name" value="RING FINGER DOMAIN-CONTAINING"/>
    <property type="match status" value="1"/>
</dbReference>
<evidence type="ECO:0000313" key="11">
    <source>
        <dbReference type="Proteomes" id="UP001497457"/>
    </source>
</evidence>
<dbReference type="GO" id="GO:0061630">
    <property type="term" value="F:ubiquitin protein ligase activity"/>
    <property type="evidence" value="ECO:0007669"/>
    <property type="project" value="UniProtKB-EC"/>
</dbReference>
<evidence type="ECO:0000256" key="2">
    <source>
        <dbReference type="ARBA" id="ARBA00012483"/>
    </source>
</evidence>
<dbReference type="Proteomes" id="UP001497457">
    <property type="component" value="Chromosome 9rd"/>
</dbReference>
<sequence>MKVQYKSLFGTVYYKQRPRRAIAKTPAPVFSSFAPVYNHIGTDILNSCPTTISHQLTMDRARRSNGAWEIDLVPAGPSTARSERCAKLFLMWAASIVIPVLVFVFAGYVWGSVVTAAVLVAGIWFTCCYYRAAPPEPPLLPEHLGPLRVAVPVGRPVNGGGDGAGGLSQEDVEAIPAFEYRRKAGAPVEQCAVCINVVRDGETVRRLPGCAHAFHAPCVDGWLRAHATCPMCRADVKVKVVGGEPPAEAAV</sequence>
<keyword evidence="4 7" id="KW-0863">Zinc-finger</keyword>
<organism evidence="10 11">
    <name type="scientific">Urochloa decumbens</name>
    <dbReference type="NCBI Taxonomy" id="240449"/>
    <lineage>
        <taxon>Eukaryota</taxon>
        <taxon>Viridiplantae</taxon>
        <taxon>Streptophyta</taxon>
        <taxon>Embryophyta</taxon>
        <taxon>Tracheophyta</taxon>
        <taxon>Spermatophyta</taxon>
        <taxon>Magnoliopsida</taxon>
        <taxon>Liliopsida</taxon>
        <taxon>Poales</taxon>
        <taxon>Poaceae</taxon>
        <taxon>PACMAD clade</taxon>
        <taxon>Panicoideae</taxon>
        <taxon>Panicodae</taxon>
        <taxon>Paniceae</taxon>
        <taxon>Melinidinae</taxon>
        <taxon>Urochloa</taxon>
    </lineage>
</organism>
<proteinExistence type="inferred from homology"/>
<dbReference type="Gene3D" id="3.30.40.10">
    <property type="entry name" value="Zinc/RING finger domain, C3HC4 (zinc finger)"/>
    <property type="match status" value="1"/>
</dbReference>
<dbReference type="SUPFAM" id="SSF57850">
    <property type="entry name" value="RING/U-box"/>
    <property type="match status" value="1"/>
</dbReference>
<evidence type="ECO:0000256" key="8">
    <source>
        <dbReference type="SAM" id="Phobius"/>
    </source>
</evidence>
<evidence type="ECO:0000256" key="6">
    <source>
        <dbReference type="ARBA" id="ARBA00024209"/>
    </source>
</evidence>
<dbReference type="InterPro" id="IPR001841">
    <property type="entry name" value="Znf_RING"/>
</dbReference>
<feature type="domain" description="RING-type" evidence="9">
    <location>
        <begin position="191"/>
        <end position="233"/>
    </location>
</feature>
<dbReference type="SMART" id="SM00184">
    <property type="entry name" value="RING"/>
    <property type="match status" value="1"/>
</dbReference>
<name>A0ABC9GE75_9POAL</name>
<keyword evidence="3" id="KW-0479">Metal-binding</keyword>
<dbReference type="PANTHER" id="PTHR14155:SF627">
    <property type="entry name" value="OS06G0192800 PROTEIN"/>
    <property type="match status" value="1"/>
</dbReference>
<keyword evidence="8" id="KW-0472">Membrane</keyword>
<dbReference type="EMBL" id="OZ075119">
    <property type="protein sequence ID" value="CAL5093805.1"/>
    <property type="molecule type" value="Genomic_DNA"/>
</dbReference>
<dbReference type="Pfam" id="PF13639">
    <property type="entry name" value="zf-RING_2"/>
    <property type="match status" value="1"/>
</dbReference>
<dbReference type="InterPro" id="IPR053238">
    <property type="entry name" value="RING-H2_zinc_finger"/>
</dbReference>
<comment type="similarity">
    <text evidence="6">Belongs to the RING-type zinc finger family. ATL subfamily.</text>
</comment>
<dbReference type="PROSITE" id="PS50089">
    <property type="entry name" value="ZF_RING_2"/>
    <property type="match status" value="1"/>
</dbReference>
<reference evidence="11" key="1">
    <citation type="submission" date="2024-06" db="EMBL/GenBank/DDBJ databases">
        <authorList>
            <person name="Ryan C."/>
        </authorList>
    </citation>
    <scope>NUCLEOTIDE SEQUENCE [LARGE SCALE GENOMIC DNA]</scope>
</reference>
<evidence type="ECO:0000256" key="7">
    <source>
        <dbReference type="PROSITE-ProRule" id="PRU00175"/>
    </source>
</evidence>